<sequence length="100" mass="10237">MSRPILALAGLVVLAVGTFTLVSEERAGSSVAPLAMETASTAGLVPQAAPATPVRDGYSKDRLSQSYGTVCETPRGECTVSPKPINGFCTCNGAPGKIIR</sequence>
<name>A0ABV3LA46_9RHOB</name>
<evidence type="ECO:0000313" key="2">
    <source>
        <dbReference type="Proteomes" id="UP001553161"/>
    </source>
</evidence>
<comment type="caution">
    <text evidence="1">The sequence shown here is derived from an EMBL/GenBank/DDBJ whole genome shotgun (WGS) entry which is preliminary data.</text>
</comment>
<dbReference type="EMBL" id="JBFBVU010000028">
    <property type="protein sequence ID" value="MEV8468436.1"/>
    <property type="molecule type" value="Genomic_DNA"/>
</dbReference>
<protein>
    <submittedName>
        <fullName evidence="1">Uncharacterized protein</fullName>
    </submittedName>
</protein>
<reference evidence="1 2" key="1">
    <citation type="submission" date="2024-07" db="EMBL/GenBank/DDBJ databases">
        <authorList>
            <person name="Kang M."/>
        </authorList>
    </citation>
    <scope>NUCLEOTIDE SEQUENCE [LARGE SCALE GENOMIC DNA]</scope>
    <source>
        <strain evidence="1 2">DFM31</strain>
    </source>
</reference>
<gene>
    <name evidence="1" type="ORF">AB0T83_16800</name>
</gene>
<accession>A0ABV3LA46</accession>
<evidence type="ECO:0000313" key="1">
    <source>
        <dbReference type="EMBL" id="MEV8468436.1"/>
    </source>
</evidence>
<keyword evidence="2" id="KW-1185">Reference proteome</keyword>
<dbReference type="Proteomes" id="UP001553161">
    <property type="component" value="Unassembled WGS sequence"/>
</dbReference>
<organism evidence="1 2">
    <name type="scientific">Meridianimarinicoccus marinus</name>
    <dbReference type="NCBI Taxonomy" id="3231483"/>
    <lineage>
        <taxon>Bacteria</taxon>
        <taxon>Pseudomonadati</taxon>
        <taxon>Pseudomonadota</taxon>
        <taxon>Alphaproteobacteria</taxon>
        <taxon>Rhodobacterales</taxon>
        <taxon>Paracoccaceae</taxon>
        <taxon>Meridianimarinicoccus</taxon>
    </lineage>
</organism>
<proteinExistence type="predicted"/>
<dbReference type="RefSeq" id="WP_366194389.1">
    <property type="nucleotide sequence ID" value="NZ_JBFBVU010000028.1"/>
</dbReference>